<name>A0A1J5SBX6_9ZZZZ</name>
<evidence type="ECO:0000313" key="1">
    <source>
        <dbReference type="EMBL" id="OIR06009.1"/>
    </source>
</evidence>
<gene>
    <name evidence="1" type="ORF">GALL_118060</name>
</gene>
<dbReference type="AlphaFoldDB" id="A0A1J5SBX6"/>
<comment type="caution">
    <text evidence="1">The sequence shown here is derived from an EMBL/GenBank/DDBJ whole genome shotgun (WGS) entry which is preliminary data.</text>
</comment>
<protein>
    <submittedName>
        <fullName evidence="1">Uncharacterized protein</fullName>
    </submittedName>
</protein>
<accession>A0A1J5SBX6</accession>
<sequence length="389" mass="43375">MNTGVEFGVAFFDSTNTKDGGGWYSMNGERAMRFNGFSDLDARHVWITNLAMSDFYEQGLSKAAHLRNSSFFHQTLQHISNDCGFQQGSSIPLVVEQLSGIAARVMEISKLCMPGLRILKSLHDSIYDFIGLDDIKDDAACMYQPEFQAAFQENSYVAGIYWPRGIGTARLSMNRVDFAEEVLGYPFPIGAWHYERSNMSVDDFINLDVPAIACVEVDLKSANKPELLAFGAQMSGTAVMREWITQPEAAMLKMADAKIRISNILRGSAINDSVELPSLLTGDALIRSSYSAGLVAENYLHALTSKRYDKRTRNSRNTYFFPSRAVYLKAVDRMLSYSLARQMSDRDHIVSMYGFGAINILVTEDLFAEAVKDAADMGFAIVSSKFKQE</sequence>
<proteinExistence type="predicted"/>
<organism evidence="1">
    <name type="scientific">mine drainage metagenome</name>
    <dbReference type="NCBI Taxonomy" id="410659"/>
    <lineage>
        <taxon>unclassified sequences</taxon>
        <taxon>metagenomes</taxon>
        <taxon>ecological metagenomes</taxon>
    </lineage>
</organism>
<dbReference type="EMBL" id="MLJW01000046">
    <property type="protein sequence ID" value="OIR06009.1"/>
    <property type="molecule type" value="Genomic_DNA"/>
</dbReference>
<reference evidence="1" key="1">
    <citation type="submission" date="2016-10" db="EMBL/GenBank/DDBJ databases">
        <title>Sequence of Gallionella enrichment culture.</title>
        <authorList>
            <person name="Poehlein A."/>
            <person name="Muehling M."/>
            <person name="Daniel R."/>
        </authorList>
    </citation>
    <scope>NUCLEOTIDE SEQUENCE</scope>
</reference>